<evidence type="ECO:0000259" key="9">
    <source>
        <dbReference type="Pfam" id="PF14509"/>
    </source>
</evidence>
<keyword evidence="11" id="KW-1185">Reference proteome</keyword>
<dbReference type="InterPro" id="IPR052720">
    <property type="entry name" value="Glycosyl_hydrolase_97"/>
</dbReference>
<dbReference type="RefSeq" id="WP_133578345.1">
    <property type="nucleotide sequence ID" value="NZ_SNYC01000010.1"/>
</dbReference>
<feature type="chain" id="PRO_5020370051" evidence="6">
    <location>
        <begin position="24"/>
        <end position="654"/>
    </location>
</feature>
<evidence type="ECO:0000256" key="5">
    <source>
        <dbReference type="ARBA" id="ARBA00023295"/>
    </source>
</evidence>
<protein>
    <submittedName>
        <fullName evidence="10">Alpha-glucosidase</fullName>
    </submittedName>
</protein>
<evidence type="ECO:0000256" key="2">
    <source>
        <dbReference type="ARBA" id="ARBA00011245"/>
    </source>
</evidence>
<dbReference type="Pfam" id="PF14509">
    <property type="entry name" value="GH97_C"/>
    <property type="match status" value="1"/>
</dbReference>
<proteinExistence type="predicted"/>
<dbReference type="AlphaFoldDB" id="A0A4R6SNZ4"/>
<dbReference type="PANTHER" id="PTHR35803">
    <property type="entry name" value="GLUCAN 1,4-ALPHA-GLUCOSIDASE SUSB-RELATED"/>
    <property type="match status" value="1"/>
</dbReference>
<dbReference type="PANTHER" id="PTHR35803:SF2">
    <property type="entry name" value="RETAINING ALPHA-GALACTOSIDASE"/>
    <property type="match status" value="1"/>
</dbReference>
<comment type="cofactor">
    <cofactor evidence="1">
        <name>Ca(2+)</name>
        <dbReference type="ChEBI" id="CHEBI:29108"/>
    </cofactor>
</comment>
<dbReference type="InterPro" id="IPR019563">
    <property type="entry name" value="GH97_catalytic"/>
</dbReference>
<feature type="domain" description="Glycosyl-hydrolase 97 C-terminal oligomerisation" evidence="9">
    <location>
        <begin position="555"/>
        <end position="653"/>
    </location>
</feature>
<dbReference type="OrthoDB" id="57532at2"/>
<dbReference type="Pfam" id="PF10566">
    <property type="entry name" value="Glyco_hydro_97"/>
    <property type="match status" value="1"/>
</dbReference>
<accession>A0A4R6SNZ4</accession>
<dbReference type="SUPFAM" id="SSF51445">
    <property type="entry name" value="(Trans)glycosidases"/>
    <property type="match status" value="1"/>
</dbReference>
<dbReference type="Proteomes" id="UP000295620">
    <property type="component" value="Unassembled WGS sequence"/>
</dbReference>
<comment type="subunit">
    <text evidence="2">Monomer.</text>
</comment>
<dbReference type="InterPro" id="IPR017853">
    <property type="entry name" value="GH"/>
</dbReference>
<dbReference type="Gene3D" id="2.70.98.10">
    <property type="match status" value="1"/>
</dbReference>
<dbReference type="InterPro" id="IPR013785">
    <property type="entry name" value="Aldolase_TIM"/>
</dbReference>
<keyword evidence="5" id="KW-0326">Glycosidase</keyword>
<dbReference type="Gene3D" id="2.60.40.1180">
    <property type="entry name" value="Golgi alpha-mannosidase II"/>
    <property type="match status" value="1"/>
</dbReference>
<dbReference type="Pfam" id="PF14508">
    <property type="entry name" value="GH97_N"/>
    <property type="match status" value="1"/>
</dbReference>
<evidence type="ECO:0000256" key="4">
    <source>
        <dbReference type="ARBA" id="ARBA00022837"/>
    </source>
</evidence>
<organism evidence="10 11">
    <name type="scientific">Pedobacter metabolipauper</name>
    <dbReference type="NCBI Taxonomy" id="425513"/>
    <lineage>
        <taxon>Bacteria</taxon>
        <taxon>Pseudomonadati</taxon>
        <taxon>Bacteroidota</taxon>
        <taxon>Sphingobacteriia</taxon>
        <taxon>Sphingobacteriales</taxon>
        <taxon>Sphingobacteriaceae</taxon>
        <taxon>Pedobacter</taxon>
    </lineage>
</organism>
<dbReference type="EMBL" id="SNYC01000010">
    <property type="protein sequence ID" value="TDQ06178.1"/>
    <property type="molecule type" value="Genomic_DNA"/>
</dbReference>
<feature type="domain" description="Glycosyl-hydrolase 97 catalytic" evidence="7">
    <location>
        <begin position="306"/>
        <end position="460"/>
    </location>
</feature>
<evidence type="ECO:0000256" key="3">
    <source>
        <dbReference type="ARBA" id="ARBA00022801"/>
    </source>
</evidence>
<dbReference type="InterPro" id="IPR014718">
    <property type="entry name" value="GH-type_carb-bd"/>
</dbReference>
<keyword evidence="3" id="KW-0378">Hydrolase</keyword>
<gene>
    <name evidence="10" type="ORF">ATK78_4559</name>
</gene>
<comment type="caution">
    <text evidence="10">The sequence shown here is derived from an EMBL/GenBank/DDBJ whole genome shotgun (WGS) entry which is preliminary data.</text>
</comment>
<evidence type="ECO:0000313" key="11">
    <source>
        <dbReference type="Proteomes" id="UP000295620"/>
    </source>
</evidence>
<feature type="domain" description="Glycosyl-hydrolase 97 N-terminal" evidence="8">
    <location>
        <begin position="30"/>
        <end position="288"/>
    </location>
</feature>
<evidence type="ECO:0000256" key="1">
    <source>
        <dbReference type="ARBA" id="ARBA00001913"/>
    </source>
</evidence>
<keyword evidence="6" id="KW-0732">Signal</keyword>
<evidence type="ECO:0000259" key="8">
    <source>
        <dbReference type="Pfam" id="PF14508"/>
    </source>
</evidence>
<dbReference type="InterPro" id="IPR029486">
    <property type="entry name" value="GH97_N"/>
</dbReference>
<keyword evidence="4" id="KW-0106">Calcium</keyword>
<evidence type="ECO:0000313" key="10">
    <source>
        <dbReference type="EMBL" id="TDQ06178.1"/>
    </source>
</evidence>
<name>A0A4R6SNZ4_9SPHI</name>
<feature type="signal peptide" evidence="6">
    <location>
        <begin position="1"/>
        <end position="23"/>
    </location>
</feature>
<dbReference type="InterPro" id="IPR029483">
    <property type="entry name" value="GH97_C"/>
</dbReference>
<sequence length="654" mass="74056">MNFTNKLLCTFLVFFGLSNALSAQEKGMDLQSPNGSIKVSLTVSDKIYYTISANNEPLLSKNYLSLQLKDGTSGQNPKLTSTKKETGNTLIKPYIALKFSTVKNNYNSVLLSFKGSYAVEFRAFDDGVAYRFITSKKDSIEVLSEDFAVNFPADYLLHLQQPGGFKTAYEERYSKMESKDWKATDKMSNLPLLIDTKKQYKILISESDLSDYPGMFLKSSGNNGMVSTFPKTPLEFGDDGDRSLKILKEAGYIAKTAGSRNFPWRYFVITADDKQLMENTMTLKLAAPSEIKDPSWVKPGQASWEWWNDAAPYGPDVNFVSGYNLATYKYYIDFAAKFGIKYIIMDEGWAKTTRDPYTPNPDVDVHELIRYGKEKGVGIVLWLTWLTVHNNMDVFKTFQEWGVKGVKIDFMDRSDQWMVKYYENVAKEAAKYELFVDFHGSFKPSGLEYKYPNVISYEGVRGMEQMGGTLPDNSLFLPFMRNAVGPMDYTPGAMISMQPEVYRSERPNSASIGTRAYQLALFVVFESGIQMLADNPTLYYRNLDCTEFITQVPTTWDETKALAAKVGELAVVAKRKDKKWFIGGITNGKEKERNVQLNLDFLEKGKTYTMTYFEDGINAGRQAMDYRKKTISVKSGDQIPVKMVRNGGFAAVIQ</sequence>
<evidence type="ECO:0000259" key="7">
    <source>
        <dbReference type="Pfam" id="PF10566"/>
    </source>
</evidence>
<evidence type="ECO:0000256" key="6">
    <source>
        <dbReference type="SAM" id="SignalP"/>
    </source>
</evidence>
<dbReference type="GO" id="GO:0030246">
    <property type="term" value="F:carbohydrate binding"/>
    <property type="evidence" value="ECO:0007669"/>
    <property type="project" value="InterPro"/>
</dbReference>
<dbReference type="GO" id="GO:0016798">
    <property type="term" value="F:hydrolase activity, acting on glycosyl bonds"/>
    <property type="evidence" value="ECO:0007669"/>
    <property type="project" value="UniProtKB-KW"/>
</dbReference>
<reference evidence="10 11" key="1">
    <citation type="submission" date="2019-03" db="EMBL/GenBank/DDBJ databases">
        <title>Genomic Encyclopedia of Archaeal and Bacterial Type Strains, Phase II (KMG-II): from individual species to whole genera.</title>
        <authorList>
            <person name="Goeker M."/>
        </authorList>
    </citation>
    <scope>NUCLEOTIDE SEQUENCE [LARGE SCALE GENOMIC DNA]</scope>
    <source>
        <strain evidence="10 11">DSM 19035</strain>
    </source>
</reference>
<dbReference type="Gene3D" id="3.20.20.70">
    <property type="entry name" value="Aldolase class I"/>
    <property type="match status" value="1"/>
</dbReference>
<dbReference type="InterPro" id="IPR013780">
    <property type="entry name" value="Glyco_hydro_b"/>
</dbReference>